<evidence type="ECO:0000313" key="2">
    <source>
        <dbReference type="Proteomes" id="UP000424462"/>
    </source>
</evidence>
<name>A0A6B8VN71_9CORY</name>
<sequence>MAQITTRLKVMSILEIAATSPTLPIEDLRTREPASATEILQHAARFFPAETWVKTHPGQHLGSPLALHSSQVVLAAYGPTTMVRSAHARLLPDVGGSFIHLEYNTTSQAVNLEISGAAGNRRIIGSDAHGLGVDTHGEIGQGTPLPFENEFRSLVEHPTAAMWFSEFCTWAFGFPLLGTPLTQTPSIDPATLAFHVITPVPQGTAGAHILGTPALPRPTLSWWQKLRNRF</sequence>
<proteinExistence type="predicted"/>
<dbReference type="Proteomes" id="UP000424462">
    <property type="component" value="Chromosome"/>
</dbReference>
<accession>A0A6B8VN71</accession>
<reference evidence="1 2" key="1">
    <citation type="submission" date="2019-11" db="EMBL/GenBank/DDBJ databases">
        <title>Complete genome sequence of Corynebacterium kalinowskii 1959, a novel Corynebacterium species isolated from soil of a small paddock in Vilsendorf, Germany.</title>
        <authorList>
            <person name="Schaffert L."/>
            <person name="Ruwe M."/>
            <person name="Milse J."/>
            <person name="Hanuschka K."/>
            <person name="Ortseifen V."/>
            <person name="Droste J."/>
            <person name="Brandt D."/>
            <person name="Schlueter L."/>
            <person name="Kutter Y."/>
            <person name="Vinke S."/>
            <person name="Viehoefer P."/>
            <person name="Jacob L."/>
            <person name="Luebke N.-C."/>
            <person name="Schulte-Berndt E."/>
            <person name="Hain C."/>
            <person name="Linder M."/>
            <person name="Schmidt P."/>
            <person name="Wollenschlaeger L."/>
            <person name="Luttermann T."/>
            <person name="Thieme E."/>
            <person name="Hassa J."/>
            <person name="Haak M."/>
            <person name="Wittchen M."/>
            <person name="Mentz A."/>
            <person name="Persicke M."/>
            <person name="Busche T."/>
            <person name="Ruckert C."/>
        </authorList>
    </citation>
    <scope>NUCLEOTIDE SEQUENCE [LARGE SCALE GENOMIC DNA]</scope>
    <source>
        <strain evidence="1 2">2039</strain>
    </source>
</reference>
<gene>
    <name evidence="1" type="ORF">COCCU_05080</name>
</gene>
<dbReference type="KEGG" id="cok:COCCU_05080"/>
<dbReference type="AlphaFoldDB" id="A0A6B8VN71"/>
<keyword evidence="2" id="KW-1185">Reference proteome</keyword>
<dbReference type="EMBL" id="CP046455">
    <property type="protein sequence ID" value="QGU06962.1"/>
    <property type="molecule type" value="Genomic_DNA"/>
</dbReference>
<evidence type="ECO:0000313" key="1">
    <source>
        <dbReference type="EMBL" id="QGU06962.1"/>
    </source>
</evidence>
<organism evidence="1 2">
    <name type="scientific">Corynebacterium occultum</name>
    <dbReference type="NCBI Taxonomy" id="2675219"/>
    <lineage>
        <taxon>Bacteria</taxon>
        <taxon>Bacillati</taxon>
        <taxon>Actinomycetota</taxon>
        <taxon>Actinomycetes</taxon>
        <taxon>Mycobacteriales</taxon>
        <taxon>Corynebacteriaceae</taxon>
        <taxon>Corynebacterium</taxon>
    </lineage>
</organism>
<protein>
    <submittedName>
        <fullName evidence="1">Uncharacterized protein</fullName>
    </submittedName>
</protein>